<name>A0AAW0DYG9_9AGAR</name>
<dbReference type="PANTHER" id="PTHR14009:SF1">
    <property type="entry name" value="MITOCHONDRIAL PROTON_CALCIUM EXCHANGER PROTEIN"/>
    <property type="match status" value="1"/>
</dbReference>
<evidence type="ECO:0000313" key="11">
    <source>
        <dbReference type="EMBL" id="KAK7057388.1"/>
    </source>
</evidence>
<accession>A0AAW0DYG9</accession>
<keyword evidence="12" id="KW-1185">Reference proteome</keyword>
<dbReference type="Pfam" id="PF07766">
    <property type="entry name" value="LETM1_RBD"/>
    <property type="match status" value="1"/>
</dbReference>
<organism evidence="11 12">
    <name type="scientific">Favolaschia claudopus</name>
    <dbReference type="NCBI Taxonomy" id="2862362"/>
    <lineage>
        <taxon>Eukaryota</taxon>
        <taxon>Fungi</taxon>
        <taxon>Dikarya</taxon>
        <taxon>Basidiomycota</taxon>
        <taxon>Agaricomycotina</taxon>
        <taxon>Agaricomycetes</taxon>
        <taxon>Agaricomycetidae</taxon>
        <taxon>Agaricales</taxon>
        <taxon>Marasmiineae</taxon>
        <taxon>Mycenaceae</taxon>
        <taxon>Favolaschia</taxon>
    </lineage>
</organism>
<dbReference type="EMBL" id="JAWWNJ010000004">
    <property type="protein sequence ID" value="KAK7057388.1"/>
    <property type="molecule type" value="Genomic_DNA"/>
</dbReference>
<keyword evidence="2 9" id="KW-0812">Transmembrane</keyword>
<reference evidence="11 12" key="1">
    <citation type="journal article" date="2024" name="J Genomics">
        <title>Draft genome sequencing and assembly of Favolaschia claudopus CIRM-BRFM 2984 isolated from oak limbs.</title>
        <authorList>
            <person name="Navarro D."/>
            <person name="Drula E."/>
            <person name="Chaduli D."/>
            <person name="Cazenave R."/>
            <person name="Ahrendt S."/>
            <person name="Wang J."/>
            <person name="Lipzen A."/>
            <person name="Daum C."/>
            <person name="Barry K."/>
            <person name="Grigoriev I.V."/>
            <person name="Favel A."/>
            <person name="Rosso M.N."/>
            <person name="Martin F."/>
        </authorList>
    </citation>
    <scope>NUCLEOTIDE SEQUENCE [LARGE SCALE GENOMIC DNA]</scope>
    <source>
        <strain evidence="11 12">CIRM-BRFM 2984</strain>
    </source>
</reference>
<proteinExistence type="predicted"/>
<evidence type="ECO:0000256" key="4">
    <source>
        <dbReference type="ARBA" id="ARBA00022989"/>
    </source>
</evidence>
<comment type="caution">
    <text evidence="11">The sequence shown here is derived from an EMBL/GenBank/DDBJ whole genome shotgun (WGS) entry which is preliminary data.</text>
</comment>
<dbReference type="Proteomes" id="UP001362999">
    <property type="component" value="Unassembled WGS sequence"/>
</dbReference>
<evidence type="ECO:0000256" key="2">
    <source>
        <dbReference type="ARBA" id="ARBA00022692"/>
    </source>
</evidence>
<feature type="region of interest" description="Disordered" evidence="8">
    <location>
        <begin position="28"/>
        <end position="87"/>
    </location>
</feature>
<dbReference type="InterPro" id="IPR044202">
    <property type="entry name" value="LETM1/MDM38-like"/>
</dbReference>
<feature type="compositionally biased region" description="Polar residues" evidence="8">
    <location>
        <begin position="72"/>
        <end position="86"/>
    </location>
</feature>
<evidence type="ECO:0000256" key="6">
    <source>
        <dbReference type="ARBA" id="ARBA00023136"/>
    </source>
</evidence>
<dbReference type="InterPro" id="IPR033122">
    <property type="entry name" value="LETM1-like_RBD"/>
</dbReference>
<evidence type="ECO:0000256" key="5">
    <source>
        <dbReference type="ARBA" id="ARBA00023128"/>
    </source>
</evidence>
<protein>
    <submittedName>
        <fullName evidence="11">Letm1 RBD domain-containing protein</fullName>
    </submittedName>
</protein>
<dbReference type="PROSITE" id="PS51758">
    <property type="entry name" value="LETM1_RBD"/>
    <property type="match status" value="1"/>
</dbReference>
<keyword evidence="3" id="KW-0999">Mitochondrion inner membrane</keyword>
<feature type="domain" description="Letm1 RBD" evidence="10">
    <location>
        <begin position="179"/>
        <end position="357"/>
    </location>
</feature>
<comment type="subcellular location">
    <subcellularLocation>
        <location evidence="1">Mitochondrion inner membrane</location>
        <topology evidence="1">Single-pass membrane protein</topology>
    </subcellularLocation>
</comment>
<evidence type="ECO:0000256" key="1">
    <source>
        <dbReference type="ARBA" id="ARBA00004434"/>
    </source>
</evidence>
<keyword evidence="6 9" id="KW-0472">Membrane</keyword>
<evidence type="ECO:0000256" key="9">
    <source>
        <dbReference type="SAM" id="Phobius"/>
    </source>
</evidence>
<gene>
    <name evidence="11" type="ORF">R3P38DRAFT_2840659</name>
</gene>
<dbReference type="GO" id="GO:0043022">
    <property type="term" value="F:ribosome binding"/>
    <property type="evidence" value="ECO:0007669"/>
    <property type="project" value="InterPro"/>
</dbReference>
<evidence type="ECO:0000259" key="10">
    <source>
        <dbReference type="PROSITE" id="PS51758"/>
    </source>
</evidence>
<keyword evidence="5 7" id="KW-0496">Mitochondrion</keyword>
<dbReference type="GO" id="GO:0030003">
    <property type="term" value="P:intracellular monoatomic cation homeostasis"/>
    <property type="evidence" value="ECO:0007669"/>
    <property type="project" value="TreeGrafter"/>
</dbReference>
<dbReference type="PANTHER" id="PTHR14009">
    <property type="entry name" value="LEUCINE ZIPPER-EF-HAND CONTAINING TRANSMEMBRANE PROTEIN"/>
    <property type="match status" value="1"/>
</dbReference>
<evidence type="ECO:0000313" key="12">
    <source>
        <dbReference type="Proteomes" id="UP001362999"/>
    </source>
</evidence>
<dbReference type="GO" id="GO:0005743">
    <property type="term" value="C:mitochondrial inner membrane"/>
    <property type="evidence" value="ECO:0007669"/>
    <property type="project" value="UniProtKB-SubCell"/>
</dbReference>
<dbReference type="AlphaFoldDB" id="A0AAW0DYG9"/>
<keyword evidence="4 9" id="KW-1133">Transmembrane helix</keyword>
<evidence type="ECO:0000256" key="3">
    <source>
        <dbReference type="ARBA" id="ARBA00022792"/>
    </source>
</evidence>
<evidence type="ECO:0000256" key="8">
    <source>
        <dbReference type="SAM" id="MobiDB-lite"/>
    </source>
</evidence>
<sequence length="357" mass="39586">MIRSRALSARLYHRAHRIPVVYPVYRLHTQPTKPSNNSPPPPTNNPQKPHLKLSPSPVKTPKSLPPSPQQPATPSRASPPTVQSVDRVSFSDLKETTAKDIADAESHGILAPPPPGAGWAKSTMHKAIQMAKFYYRGVKLVYTRGKMSRAIRRRVAAGGAPLERWEHRMIHTQSGDEKKLIPFVIIAIILEEVIPLIAIWFPQMLPSTCVLPSQRDRILQGLTDKALAVPTTWGSTLASLTRAAADTGEISLDALNENKLIRPVAGLLLLPGLGLTAKRRLRKHLTFIQTDDRFLLEEDIGSLTTSDLVQALRERGISQPGVNHHEQVKQLSGWLKSVDKNDSITRRIYLVALRASR</sequence>
<feature type="transmembrane region" description="Helical" evidence="9">
    <location>
        <begin position="180"/>
        <end position="201"/>
    </location>
</feature>
<evidence type="ECO:0000256" key="7">
    <source>
        <dbReference type="PROSITE-ProRule" id="PRU01094"/>
    </source>
</evidence>